<dbReference type="FunFam" id="3.10.20.370:FF:000001">
    <property type="entry name" value="Retrovirus-related Pol polyprotein from transposon 17.6-like protein"/>
    <property type="match status" value="1"/>
</dbReference>
<dbReference type="InterPro" id="IPR001584">
    <property type="entry name" value="Integrase_cat-core"/>
</dbReference>
<feature type="domain" description="Integrase catalytic" evidence="11">
    <location>
        <begin position="1234"/>
        <end position="1404"/>
    </location>
</feature>
<dbReference type="InterPro" id="IPR043502">
    <property type="entry name" value="DNA/RNA_pol_sf"/>
</dbReference>
<evidence type="ECO:0000256" key="9">
    <source>
        <dbReference type="SAM" id="MobiDB-lite"/>
    </source>
</evidence>
<feature type="compositionally biased region" description="Basic and acidic residues" evidence="9">
    <location>
        <begin position="1077"/>
        <end position="1093"/>
    </location>
</feature>
<dbReference type="Gene3D" id="1.10.340.70">
    <property type="match status" value="1"/>
</dbReference>
<dbReference type="PROSITE" id="PS50994">
    <property type="entry name" value="INTEGRASE"/>
    <property type="match status" value="1"/>
</dbReference>
<keyword evidence="6" id="KW-0255">Endonuclease</keyword>
<evidence type="ECO:0000256" key="5">
    <source>
        <dbReference type="ARBA" id="ARBA00022722"/>
    </source>
</evidence>
<keyword evidence="7" id="KW-0378">Hydrolase</keyword>
<dbReference type="SUPFAM" id="SSF50630">
    <property type="entry name" value="Acid proteases"/>
    <property type="match status" value="1"/>
</dbReference>
<evidence type="ECO:0000256" key="3">
    <source>
        <dbReference type="ARBA" id="ARBA00022679"/>
    </source>
</evidence>
<dbReference type="InterPro" id="IPR041588">
    <property type="entry name" value="Integrase_H2C2"/>
</dbReference>
<dbReference type="PANTHER" id="PTHR37984">
    <property type="entry name" value="PROTEIN CBG26694"/>
    <property type="match status" value="1"/>
</dbReference>
<evidence type="ECO:0000256" key="4">
    <source>
        <dbReference type="ARBA" id="ARBA00022695"/>
    </source>
</evidence>
<dbReference type="SUPFAM" id="SSF53098">
    <property type="entry name" value="Ribonuclease H-like"/>
    <property type="match status" value="1"/>
</dbReference>
<dbReference type="Gene3D" id="3.30.70.270">
    <property type="match status" value="2"/>
</dbReference>
<dbReference type="InterPro" id="IPR012337">
    <property type="entry name" value="RNaseH-like_sf"/>
</dbReference>
<dbReference type="FunFam" id="3.30.70.270:FF:000020">
    <property type="entry name" value="Transposon Tf2-6 polyprotein-like Protein"/>
    <property type="match status" value="1"/>
</dbReference>
<evidence type="ECO:0000313" key="12">
    <source>
        <dbReference type="EMBL" id="KAE8983024.1"/>
    </source>
</evidence>
<dbReference type="EC" id="2.7.7.49" evidence="1"/>
<accession>A0A6A3IS71</accession>
<feature type="compositionally biased region" description="Basic and acidic residues" evidence="9">
    <location>
        <begin position="56"/>
        <end position="87"/>
    </location>
</feature>
<dbReference type="GO" id="GO:0003964">
    <property type="term" value="F:RNA-directed DNA polymerase activity"/>
    <property type="evidence" value="ECO:0007669"/>
    <property type="project" value="UniProtKB-KW"/>
</dbReference>
<dbReference type="Gene3D" id="3.30.420.10">
    <property type="entry name" value="Ribonuclease H-like superfamily/Ribonuclease H"/>
    <property type="match status" value="1"/>
</dbReference>
<keyword evidence="2" id="KW-0645">Protease</keyword>
<dbReference type="CDD" id="cd01647">
    <property type="entry name" value="RT_LTR"/>
    <property type="match status" value="1"/>
</dbReference>
<dbReference type="Pfam" id="PF17917">
    <property type="entry name" value="RT_RNaseH"/>
    <property type="match status" value="1"/>
</dbReference>
<dbReference type="FunFam" id="1.10.340.70:FF:000001">
    <property type="entry name" value="Retrovirus-related Pol polyprotein from transposon gypsy-like Protein"/>
    <property type="match status" value="1"/>
</dbReference>
<feature type="compositionally biased region" description="Basic and acidic residues" evidence="9">
    <location>
        <begin position="180"/>
        <end position="208"/>
    </location>
</feature>
<keyword evidence="3" id="KW-0808">Transferase</keyword>
<dbReference type="CDD" id="cd09274">
    <property type="entry name" value="RNase_HI_RT_Ty3"/>
    <property type="match status" value="1"/>
</dbReference>
<dbReference type="EMBL" id="QXFV01002818">
    <property type="protein sequence ID" value="KAE8983024.1"/>
    <property type="molecule type" value="Genomic_DNA"/>
</dbReference>
<feature type="compositionally biased region" description="Acidic residues" evidence="9">
    <location>
        <begin position="1"/>
        <end position="10"/>
    </location>
</feature>
<dbReference type="Pfam" id="PF00078">
    <property type="entry name" value="RVT_1"/>
    <property type="match status" value="1"/>
</dbReference>
<evidence type="ECO:0000313" key="13">
    <source>
        <dbReference type="Proteomes" id="UP000429607"/>
    </source>
</evidence>
<dbReference type="Proteomes" id="UP000429607">
    <property type="component" value="Unassembled WGS sequence"/>
</dbReference>
<proteinExistence type="predicted"/>
<dbReference type="InterPro" id="IPR021109">
    <property type="entry name" value="Peptidase_aspartic_dom_sf"/>
</dbReference>
<evidence type="ECO:0000256" key="1">
    <source>
        <dbReference type="ARBA" id="ARBA00012493"/>
    </source>
</evidence>
<protein>
    <recommendedName>
        <fullName evidence="1">RNA-directed DNA polymerase</fullName>
        <ecNumber evidence="1">2.7.7.49</ecNumber>
    </recommendedName>
</protein>
<dbReference type="GO" id="GO:0008233">
    <property type="term" value="F:peptidase activity"/>
    <property type="evidence" value="ECO:0007669"/>
    <property type="project" value="UniProtKB-KW"/>
</dbReference>
<evidence type="ECO:0000259" key="11">
    <source>
        <dbReference type="PROSITE" id="PS50994"/>
    </source>
</evidence>
<dbReference type="FunFam" id="3.10.10.10:FF:000007">
    <property type="entry name" value="Retrovirus-related Pol polyprotein from transposon 17.6-like Protein"/>
    <property type="match status" value="1"/>
</dbReference>
<evidence type="ECO:0000256" key="8">
    <source>
        <dbReference type="ARBA" id="ARBA00022918"/>
    </source>
</evidence>
<name>A0A6A3IS71_9STRA</name>
<dbReference type="GO" id="GO:0015074">
    <property type="term" value="P:DNA integration"/>
    <property type="evidence" value="ECO:0007669"/>
    <property type="project" value="InterPro"/>
</dbReference>
<dbReference type="GO" id="GO:0006508">
    <property type="term" value="P:proteolysis"/>
    <property type="evidence" value="ECO:0007669"/>
    <property type="project" value="UniProtKB-KW"/>
</dbReference>
<gene>
    <name evidence="12" type="ORF">PR001_g23564</name>
</gene>
<dbReference type="Pfam" id="PF17921">
    <property type="entry name" value="Integrase_H2C2"/>
    <property type="match status" value="1"/>
</dbReference>
<feature type="region of interest" description="Disordered" evidence="9">
    <location>
        <begin position="1000"/>
        <end position="1114"/>
    </location>
</feature>
<feature type="compositionally biased region" description="Basic and acidic residues" evidence="9">
    <location>
        <begin position="1017"/>
        <end position="1027"/>
    </location>
</feature>
<reference evidence="12 13" key="1">
    <citation type="submission" date="2018-09" db="EMBL/GenBank/DDBJ databases">
        <title>Genomic investigation of the strawberry pathogen Phytophthora fragariae indicates pathogenicity is determined by transcriptional variation in three key races.</title>
        <authorList>
            <person name="Adams T.M."/>
            <person name="Armitage A.D."/>
            <person name="Sobczyk M.K."/>
            <person name="Bates H.J."/>
            <person name="Dunwell J.M."/>
            <person name="Nellist C.F."/>
            <person name="Harrison R.J."/>
        </authorList>
    </citation>
    <scope>NUCLEOTIDE SEQUENCE [LARGE SCALE GENOMIC DNA]</scope>
    <source>
        <strain evidence="12 13">SCRP249</strain>
    </source>
</reference>
<dbReference type="InterPro" id="IPR050951">
    <property type="entry name" value="Retrovirus_Pol_polyprotein"/>
</dbReference>
<dbReference type="InterPro" id="IPR043128">
    <property type="entry name" value="Rev_trsase/Diguanyl_cyclase"/>
</dbReference>
<feature type="region of interest" description="Disordered" evidence="9">
    <location>
        <begin position="1"/>
        <end position="208"/>
    </location>
</feature>
<organism evidence="12 13">
    <name type="scientific">Phytophthora rubi</name>
    <dbReference type="NCBI Taxonomy" id="129364"/>
    <lineage>
        <taxon>Eukaryota</taxon>
        <taxon>Sar</taxon>
        <taxon>Stramenopiles</taxon>
        <taxon>Oomycota</taxon>
        <taxon>Peronosporomycetes</taxon>
        <taxon>Peronosporales</taxon>
        <taxon>Peronosporaceae</taxon>
        <taxon>Phytophthora</taxon>
    </lineage>
</organism>
<dbReference type="InterPro" id="IPR036397">
    <property type="entry name" value="RNaseH_sf"/>
</dbReference>
<dbReference type="GO" id="GO:0003676">
    <property type="term" value="F:nucleic acid binding"/>
    <property type="evidence" value="ECO:0007669"/>
    <property type="project" value="InterPro"/>
</dbReference>
<keyword evidence="4" id="KW-0548">Nucleotidyltransferase</keyword>
<evidence type="ECO:0000256" key="2">
    <source>
        <dbReference type="ARBA" id="ARBA00022670"/>
    </source>
</evidence>
<dbReference type="PANTHER" id="PTHR37984:SF5">
    <property type="entry name" value="PROTEIN NYNRIN-LIKE"/>
    <property type="match status" value="1"/>
</dbReference>
<dbReference type="InterPro" id="IPR041373">
    <property type="entry name" value="RT_RNaseH"/>
</dbReference>
<evidence type="ECO:0000259" key="10">
    <source>
        <dbReference type="PROSITE" id="PS50878"/>
    </source>
</evidence>
<feature type="compositionally biased region" description="Basic residues" evidence="9">
    <location>
        <begin position="141"/>
        <end position="152"/>
    </location>
</feature>
<dbReference type="Gene3D" id="2.40.70.10">
    <property type="entry name" value="Acid Proteases"/>
    <property type="match status" value="1"/>
</dbReference>
<keyword evidence="5" id="KW-0540">Nuclease</keyword>
<keyword evidence="8" id="KW-0695">RNA-directed DNA polymerase</keyword>
<feature type="domain" description="Reverse transcriptase" evidence="10">
    <location>
        <begin position="566"/>
        <end position="746"/>
    </location>
</feature>
<dbReference type="GO" id="GO:0004519">
    <property type="term" value="F:endonuclease activity"/>
    <property type="evidence" value="ECO:0007669"/>
    <property type="project" value="UniProtKB-KW"/>
</dbReference>
<evidence type="ECO:0000256" key="7">
    <source>
        <dbReference type="ARBA" id="ARBA00022801"/>
    </source>
</evidence>
<dbReference type="InterPro" id="IPR000477">
    <property type="entry name" value="RT_dom"/>
</dbReference>
<sequence>MCEERDDDSEQQGQKIAAVRTATSIRLKEEMAERDEDRAARYVATVRPAMAAARYVRCDQRGETEEGSRDAENQRRHEAEEGGRPETQDVPTSEEGAVPTPVSKSAMGTDAGEGDATVQRDATSAEEEVATRAAPREDKKAAKKRRVQRAAAKRAAVTEAEREEEQRGARESAQQAVRVRQAEQARGELDVRRRQRREGGEKSAARVEEKARVSLVQRRRGTVLATTAREVDASDVEADDGLPTALMTVAGGKHHVKLDSGARYTVAGTDWMTRGDKQQRRAPVDYVEGIGGFLLDVLGVWSFKMYNVFGQLVKVQACIVEGCTSEFLLGVDFMKAHEATMDFSKNEIRYAKDGKKVVIPFKTFDKGGRSRIAAVRTVERARLAKRAVTPMQVSVTAANGEKGIFIPNKNCGAVMLAMTVTEARDGKAWVPVINANGGRVKLPPQKELGTWVPIDDDMKVLSLNGEMTRERLGEWIRELSSTSDEPLENEDEVDIRTKDAGGRALIMQLLRAYRKVSTNAGDCPPATALDVEHHIDTGNEAPIMLKRRRQAKTEDAIIDDNTEKMLKAGVIEEGNGAWGFPVVLVRKKDGEVRFCIDYRALNKTTKKDVYPLPRIDETLEALGGALLFTTLDLRAGYWQIRMAEADRDKTAFTTKKGLYRFIRMPFGLMNAPSTFQRLMNGVLRGLTWVTCLVYLDDIVVFTRGGIERHVIELASVLERLSAAGLTLKLKKCVFATTSMEYLGHELSCDGVRPVERLISAVKDFPRPRDPVEVKRFVHLAGYYRKFIEGFGSIMAPMTRLLRKATDWEWTEQEFAFERMKAILTTKPLLIYPDFKRPFRLVTDASKVGLGACLMQDAGDGWKPIAYASKVNSSSEANYSITELECLAVVWSVKLFRPCLYGRVFTIVTDHSALRWLMTRPSPAGRLHRWSLTLQEYEFDIAYRPGSTNVVADALSRAPAAVLAAVGRKTRASEQRTVVDSSMTAPMREVDSVRTVPRETIGDVEQNTNPMAAAATDKNGKEAAREATSRPLTRAAKRRADDEARLNDVGGRRRAAISNDEGPAAKTTQKAAKKSKTRRDSVSRRPEGATDKHPRTPTPAQEQQDAALDDNDESVPTYANETSLQMTDDEISKAQTHSKLVQTLLKAGKHQGMEVTQKYGLVLIKTPQGRRVILPPALWPKVFKEYHDSVWAGHLRGPHTYARISALYWWPRMQKEVRRWVNNCQECGSRKVRPREVVPPLRSLRGGDVGDRWALDVAGPFPIATGGQRYVIAALEYVTRYAVAATVVEHTAKSVATFLLKEVVLRFGPFRELLTDGAPELTGKAIEQLVLLMQSKQINPVPYRPQMIGLVERFHRSWKDCVATYMTEENQTDWELWVKYAVYAYNSARHSTVALTPNELMMGRKLKSPNELMLPREAAEAVAAKQRVCRASACQGAGSAGKVLQSARYENFLVRREDKTGKPEEFIAHASFLVTYHCSAEWLATAAEDLAIELEDESTATAERIVEARPTAVRATQAPIDAAAAAEKKRRRRAVAREDAVQDSSTRLVERRRRRRRNRAGQYVMEYELETERRGGERAERRWVSIAEYEQLFNDGRVVEDP</sequence>
<dbReference type="SUPFAM" id="SSF56672">
    <property type="entry name" value="DNA/RNA polymerases"/>
    <property type="match status" value="1"/>
</dbReference>
<comment type="caution">
    <text evidence="12">The sequence shown here is derived from an EMBL/GenBank/DDBJ whole genome shotgun (WGS) entry which is preliminary data.</text>
</comment>
<feature type="compositionally biased region" description="Basic and acidic residues" evidence="9">
    <location>
        <begin position="26"/>
        <end position="40"/>
    </location>
</feature>
<dbReference type="PROSITE" id="PS50878">
    <property type="entry name" value="RT_POL"/>
    <property type="match status" value="1"/>
</dbReference>
<evidence type="ECO:0000256" key="6">
    <source>
        <dbReference type="ARBA" id="ARBA00022759"/>
    </source>
</evidence>
<dbReference type="Gene3D" id="3.10.10.10">
    <property type="entry name" value="HIV Type 1 Reverse Transcriptase, subunit A, domain 1"/>
    <property type="match status" value="1"/>
</dbReference>